<evidence type="ECO:0000256" key="1">
    <source>
        <dbReference type="SAM" id="Phobius"/>
    </source>
</evidence>
<reference evidence="3 4" key="1">
    <citation type="submission" date="2021-11" db="EMBL/GenBank/DDBJ databases">
        <title>Genomic of Niabella pedocola.</title>
        <authorList>
            <person name="Wu T."/>
        </authorList>
    </citation>
    <scope>NUCLEOTIDE SEQUENCE [LARGE SCALE GENOMIC DNA]</scope>
    <source>
        <strain evidence="3 4">JCM 31011</strain>
    </source>
</reference>
<sequence length="623" mass="70585">MHQCPNCNQTLHLPGKDIRVVACACGTLVNLRPDNRPEVMEAGSIRILEPGAYHYLQPGTTGTWKREKFTLSGRLLAEGPGGAFNYWTAVFENGAATMLSEGYGHYSMFRKLETMDGPGWIQVNRSDAGATIYLNGNRPYRLVRKSAYEQLSIEGAICIPVPGTPFRTAELFSEENGYLELFYFGNDLAAIFELEFLEPEKFLFAHTAATSFNSSFSCVQCHTTLTSVTVPYTRNIICGSCQAQYTYNYFGQHFELLKKASFNDERSTPYLLPGMEGSLNKIPFTVVGCCIKEETSGDYPSWTEYTLFNPEEGFSYLSEYKGHWVYVKEWPRPPLISEKGKDYIIENDNHFDLYNAYRYQVKFAWGEHIYDLHHTRHTYVREFVYPPQTLIEETSGSEECWFYGEHINPAEVKKAFRITTPPPTRYGTGSVQPLMIVDLPGVIKMGVAAIVLLLVLHMVSAMSKQSKSILTTTFNFQDSVKQTYTSNKFYLNKPLSNIEFKLRAPDLSDNWVEVSGTLVNTDKGLSFPFSRTLSFYSGIEEGERWSEGSTEGSALLTEIPEGNYYIEFEGVSDSNRSMNEVTIQTLYDVPVHRNLKAVILIVCITGAIHVLISNYNKNKRWNA</sequence>
<gene>
    <name evidence="3" type="ORF">LQ567_21630</name>
</gene>
<keyword evidence="1" id="KW-0812">Transmembrane</keyword>
<organism evidence="3 4">
    <name type="scientific">Niabella pedocola</name>
    <dbReference type="NCBI Taxonomy" id="1752077"/>
    <lineage>
        <taxon>Bacteria</taxon>
        <taxon>Pseudomonadati</taxon>
        <taxon>Bacteroidota</taxon>
        <taxon>Chitinophagia</taxon>
        <taxon>Chitinophagales</taxon>
        <taxon>Chitinophagaceae</taxon>
        <taxon>Niabella</taxon>
    </lineage>
</organism>
<feature type="domain" description="DUF4178" evidence="2">
    <location>
        <begin position="273"/>
        <end position="409"/>
    </location>
</feature>
<evidence type="ECO:0000313" key="3">
    <source>
        <dbReference type="EMBL" id="MCD2425400.1"/>
    </source>
</evidence>
<dbReference type="Proteomes" id="UP001199816">
    <property type="component" value="Unassembled WGS sequence"/>
</dbReference>
<feature type="transmembrane region" description="Helical" evidence="1">
    <location>
        <begin position="597"/>
        <end position="615"/>
    </location>
</feature>
<evidence type="ECO:0000259" key="2">
    <source>
        <dbReference type="Pfam" id="PF13785"/>
    </source>
</evidence>
<keyword evidence="4" id="KW-1185">Reference proteome</keyword>
<dbReference type="RefSeq" id="WP_231007885.1">
    <property type="nucleotide sequence ID" value="NZ_JAJNEC010000007.1"/>
</dbReference>
<feature type="transmembrane region" description="Helical" evidence="1">
    <location>
        <begin position="441"/>
        <end position="459"/>
    </location>
</feature>
<accession>A0ABS8PWF3</accession>
<comment type="caution">
    <text evidence="3">The sequence shown here is derived from an EMBL/GenBank/DDBJ whole genome shotgun (WGS) entry which is preliminary data.</text>
</comment>
<proteinExistence type="predicted"/>
<protein>
    <submittedName>
        <fullName evidence="3">DUF4178 domain-containing protein</fullName>
    </submittedName>
</protein>
<keyword evidence="1" id="KW-1133">Transmembrane helix</keyword>
<dbReference type="InterPro" id="IPR025235">
    <property type="entry name" value="DUF4178"/>
</dbReference>
<evidence type="ECO:0000313" key="4">
    <source>
        <dbReference type="Proteomes" id="UP001199816"/>
    </source>
</evidence>
<keyword evidence="1" id="KW-0472">Membrane</keyword>
<dbReference type="Pfam" id="PF13785">
    <property type="entry name" value="DUF4178"/>
    <property type="match status" value="1"/>
</dbReference>
<dbReference type="EMBL" id="JAJNEC010000007">
    <property type="protein sequence ID" value="MCD2425400.1"/>
    <property type="molecule type" value="Genomic_DNA"/>
</dbReference>
<name>A0ABS8PWF3_9BACT</name>